<feature type="region of interest" description="Disordered" evidence="1">
    <location>
        <begin position="45"/>
        <end position="72"/>
    </location>
</feature>
<sequence length="112" mass="12133">MASRGNRAVGRTRGSTATRGRGRISVEPGEKNLIEIVNEIPISHAQQQLLDEESPGSQSGEEISSQIGVGQKKRKALAIKFGLDAKLENAKQTKSHTTTLVNLLHFLTSRSI</sequence>
<dbReference type="Proteomes" id="UP000076858">
    <property type="component" value="Unassembled WGS sequence"/>
</dbReference>
<evidence type="ECO:0000313" key="2">
    <source>
        <dbReference type="EMBL" id="KZR97920.1"/>
    </source>
</evidence>
<reference evidence="2 3" key="1">
    <citation type="submission" date="2016-03" db="EMBL/GenBank/DDBJ databases">
        <title>EvidentialGene: Evidence-directed Construction of Genes on Genomes.</title>
        <authorList>
            <person name="Gilbert D.G."/>
            <person name="Choi J.-H."/>
            <person name="Mockaitis K."/>
            <person name="Colbourne J."/>
            <person name="Pfrender M."/>
        </authorList>
    </citation>
    <scope>NUCLEOTIDE SEQUENCE [LARGE SCALE GENOMIC DNA]</scope>
    <source>
        <strain evidence="2 3">Xinb3</strain>
        <tissue evidence="2">Complete organism</tissue>
    </source>
</reference>
<accession>A0A162BV99</accession>
<feature type="compositionally biased region" description="Polar residues" evidence="1">
    <location>
        <begin position="45"/>
        <end position="68"/>
    </location>
</feature>
<name>A0A162BV99_9CRUS</name>
<evidence type="ECO:0000313" key="3">
    <source>
        <dbReference type="Proteomes" id="UP000076858"/>
    </source>
</evidence>
<gene>
    <name evidence="2" type="ORF">APZ42_006945</name>
</gene>
<organism evidence="2 3">
    <name type="scientific">Daphnia magna</name>
    <dbReference type="NCBI Taxonomy" id="35525"/>
    <lineage>
        <taxon>Eukaryota</taxon>
        <taxon>Metazoa</taxon>
        <taxon>Ecdysozoa</taxon>
        <taxon>Arthropoda</taxon>
        <taxon>Crustacea</taxon>
        <taxon>Branchiopoda</taxon>
        <taxon>Diplostraca</taxon>
        <taxon>Cladocera</taxon>
        <taxon>Anomopoda</taxon>
        <taxon>Daphniidae</taxon>
        <taxon>Daphnia</taxon>
    </lineage>
</organism>
<feature type="compositionally biased region" description="Low complexity" evidence="1">
    <location>
        <begin position="7"/>
        <end position="19"/>
    </location>
</feature>
<proteinExistence type="predicted"/>
<evidence type="ECO:0000256" key="1">
    <source>
        <dbReference type="SAM" id="MobiDB-lite"/>
    </source>
</evidence>
<dbReference type="AlphaFoldDB" id="A0A162BV99"/>
<dbReference type="EMBL" id="LRGB01019586">
    <property type="protein sequence ID" value="KZR97920.1"/>
    <property type="molecule type" value="Genomic_DNA"/>
</dbReference>
<comment type="caution">
    <text evidence="2">The sequence shown here is derived from an EMBL/GenBank/DDBJ whole genome shotgun (WGS) entry which is preliminary data.</text>
</comment>
<feature type="region of interest" description="Disordered" evidence="1">
    <location>
        <begin position="1"/>
        <end position="27"/>
    </location>
</feature>
<protein>
    <submittedName>
        <fullName evidence="2">Uncharacterized protein</fullName>
    </submittedName>
</protein>
<keyword evidence="3" id="KW-1185">Reference proteome</keyword>